<dbReference type="AlphaFoldDB" id="A0A2T4TZ42"/>
<name>A0A2T4TZ42_9BACT</name>
<keyword evidence="2" id="KW-1185">Reference proteome</keyword>
<reference evidence="1 2" key="1">
    <citation type="submission" date="2017-09" db="EMBL/GenBank/DDBJ databases">
        <title>Bloom of a denitrifying methanotroph, Candidatus Methylomirabilis limnetica, in a deep stratified lake.</title>
        <authorList>
            <person name="Graf J.S."/>
            <person name="Marchant H.K."/>
            <person name="Tienken D."/>
            <person name="Hach P.F."/>
            <person name="Brand A."/>
            <person name="Schubert C.J."/>
            <person name="Kuypers M.M."/>
            <person name="Milucka J."/>
        </authorList>
    </citation>
    <scope>NUCLEOTIDE SEQUENCE [LARGE SCALE GENOMIC DNA]</scope>
    <source>
        <strain evidence="1 2">Zug</strain>
    </source>
</reference>
<protein>
    <submittedName>
        <fullName evidence="1">Uncharacterized protein</fullName>
    </submittedName>
</protein>
<accession>A0A2T4TZ42</accession>
<evidence type="ECO:0000313" key="1">
    <source>
        <dbReference type="EMBL" id="PTL36389.1"/>
    </source>
</evidence>
<dbReference type="Proteomes" id="UP000241436">
    <property type="component" value="Unassembled WGS sequence"/>
</dbReference>
<comment type="caution">
    <text evidence="1">The sequence shown here is derived from an EMBL/GenBank/DDBJ whole genome shotgun (WGS) entry which is preliminary data.</text>
</comment>
<proteinExistence type="predicted"/>
<sequence length="136" mass="15081">MTYTAWDLGPFAKVESVDGCRFHLGVSMERRASSLTDAGLIKIAFQAVPARAHKVRMKKRRHSVDSMRGQGGESIVVWEHARCGAEADLNTDADLLCCEPGRTSADRSDRDGRTRLRTFLQGQCRHQGQGHQDGAR</sequence>
<organism evidence="1 2">
    <name type="scientific">Candidatus Methylomirabilis limnetica</name>
    <dbReference type="NCBI Taxonomy" id="2033718"/>
    <lineage>
        <taxon>Bacteria</taxon>
        <taxon>Candidatus Methylomirabilota</taxon>
        <taxon>Candidatus Methylomirabilia</taxon>
        <taxon>Candidatus Methylomirabilales</taxon>
        <taxon>Candidatus Methylomirabilaceae</taxon>
        <taxon>Candidatus Methylomirabilis</taxon>
    </lineage>
</organism>
<gene>
    <name evidence="1" type="ORF">CLG94_04995</name>
</gene>
<reference evidence="2" key="2">
    <citation type="journal article" date="2018" name="Environ. Microbiol.">
        <title>Bloom of a denitrifying methanotroph, 'Candidatus Methylomirabilis limnetica', in a deep stratified lake.</title>
        <authorList>
            <person name="Graf J.S."/>
            <person name="Mayr M.J."/>
            <person name="Marchant H.K."/>
            <person name="Tienken D."/>
            <person name="Hach P.F."/>
            <person name="Brand A."/>
            <person name="Schubert C.J."/>
            <person name="Kuypers M.M."/>
            <person name="Milucka J."/>
        </authorList>
    </citation>
    <scope>NUCLEOTIDE SEQUENCE [LARGE SCALE GENOMIC DNA]</scope>
    <source>
        <strain evidence="2">Zug</strain>
    </source>
</reference>
<dbReference type="EMBL" id="NVQC01000016">
    <property type="protein sequence ID" value="PTL36389.1"/>
    <property type="molecule type" value="Genomic_DNA"/>
</dbReference>
<evidence type="ECO:0000313" key="2">
    <source>
        <dbReference type="Proteomes" id="UP000241436"/>
    </source>
</evidence>